<dbReference type="Proteomes" id="UP000694925">
    <property type="component" value="Unplaced"/>
</dbReference>
<evidence type="ECO:0000259" key="6">
    <source>
        <dbReference type="Pfam" id="PF00472"/>
    </source>
</evidence>
<reference evidence="8" key="1">
    <citation type="submission" date="2025-08" db="UniProtKB">
        <authorList>
            <consortium name="RefSeq"/>
        </authorList>
    </citation>
    <scope>IDENTIFICATION</scope>
    <source>
        <tissue evidence="8">Whole body</tissue>
    </source>
</reference>
<proteinExistence type="inferred from homology"/>
<name>A0AAJ7JH94_9HYME</name>
<dbReference type="GO" id="GO:0003747">
    <property type="term" value="F:translation release factor activity"/>
    <property type="evidence" value="ECO:0007669"/>
    <property type="project" value="InterPro"/>
</dbReference>
<dbReference type="SUPFAM" id="SSF75620">
    <property type="entry name" value="Release factor"/>
    <property type="match status" value="1"/>
</dbReference>
<evidence type="ECO:0000256" key="5">
    <source>
        <dbReference type="SAM" id="MobiDB-lite"/>
    </source>
</evidence>
<dbReference type="Gene3D" id="3.30.160.20">
    <property type="match status" value="1"/>
</dbReference>
<dbReference type="PANTHER" id="PTHR46203">
    <property type="entry name" value="PROBABLE PEPTIDE CHAIN RELEASE FACTOR C12ORF65"/>
    <property type="match status" value="1"/>
</dbReference>
<feature type="compositionally biased region" description="Basic and acidic residues" evidence="5">
    <location>
        <begin position="155"/>
        <end position="170"/>
    </location>
</feature>
<feature type="domain" description="Prokaryotic-type class I peptide chain release factors" evidence="6">
    <location>
        <begin position="62"/>
        <end position="158"/>
    </location>
</feature>
<keyword evidence="4" id="KW-0496">Mitochondrion</keyword>
<gene>
    <name evidence="8" type="primary">LOC108632667</name>
</gene>
<dbReference type="Pfam" id="PF00472">
    <property type="entry name" value="RF-1"/>
    <property type="match status" value="1"/>
</dbReference>
<evidence type="ECO:0000256" key="2">
    <source>
        <dbReference type="ARBA" id="ARBA00010835"/>
    </source>
</evidence>
<dbReference type="InterPro" id="IPR045853">
    <property type="entry name" value="Pep_chain_release_fac_I_sf"/>
</dbReference>
<evidence type="ECO:0000313" key="7">
    <source>
        <dbReference type="Proteomes" id="UP000694925"/>
    </source>
</evidence>
<comment type="similarity">
    <text evidence="2">Belongs to the prokaryotic/mitochondrial release factor family.</text>
</comment>
<sequence length="170" mass="19596">MSSLVQKLLIVSRTCFDQSCATTCVLPLIDQRISKNNVNVNITEQIRYKSYKRFLDYSKLPKLEENELEEQHVRGSGPGGQATNKTSNAVILKHVPTGLVVKCHETRSLSQNRKIARELLLKKLDNLINGEESLEKQEERLSKRDSIKKQQKQKKMTDLKKAFEERENLK</sequence>
<evidence type="ECO:0000313" key="8">
    <source>
        <dbReference type="RefSeq" id="XP_017892859.1"/>
    </source>
</evidence>
<comment type="subcellular location">
    <subcellularLocation>
        <location evidence="1">Mitochondrion</location>
    </subcellularLocation>
</comment>
<accession>A0AAJ7JH94</accession>
<evidence type="ECO:0000256" key="4">
    <source>
        <dbReference type="ARBA" id="ARBA00023128"/>
    </source>
</evidence>
<evidence type="ECO:0000256" key="1">
    <source>
        <dbReference type="ARBA" id="ARBA00004173"/>
    </source>
</evidence>
<dbReference type="KEGG" id="ccal:108632667"/>
<evidence type="ECO:0000256" key="3">
    <source>
        <dbReference type="ARBA" id="ARBA00022946"/>
    </source>
</evidence>
<organism evidence="7 8">
    <name type="scientific">Ceratina calcarata</name>
    <dbReference type="NCBI Taxonomy" id="156304"/>
    <lineage>
        <taxon>Eukaryota</taxon>
        <taxon>Metazoa</taxon>
        <taxon>Ecdysozoa</taxon>
        <taxon>Arthropoda</taxon>
        <taxon>Hexapoda</taxon>
        <taxon>Insecta</taxon>
        <taxon>Pterygota</taxon>
        <taxon>Neoptera</taxon>
        <taxon>Endopterygota</taxon>
        <taxon>Hymenoptera</taxon>
        <taxon>Apocrita</taxon>
        <taxon>Aculeata</taxon>
        <taxon>Apoidea</taxon>
        <taxon>Anthophila</taxon>
        <taxon>Apidae</taxon>
        <taxon>Ceratina</taxon>
        <taxon>Zadontomerus</taxon>
    </lineage>
</organism>
<protein>
    <submittedName>
        <fullName evidence="8">Probable peptide chain release factor C12orf65, mitochondrial</fullName>
    </submittedName>
</protein>
<dbReference type="GeneID" id="108632667"/>
<dbReference type="RefSeq" id="XP_017892859.1">
    <property type="nucleotide sequence ID" value="XM_018037370.2"/>
</dbReference>
<dbReference type="InterPro" id="IPR000352">
    <property type="entry name" value="Pep_chain_release_fac_I"/>
</dbReference>
<dbReference type="InterPro" id="IPR052405">
    <property type="entry name" value="Mito_Transl_Release_Factor"/>
</dbReference>
<keyword evidence="7" id="KW-1185">Reference proteome</keyword>
<keyword evidence="3" id="KW-0809">Transit peptide</keyword>
<dbReference type="PANTHER" id="PTHR46203:SF1">
    <property type="entry name" value="MITOCHONDRIAL TRANSLATION RELEASE FACTOR IN RESCUE"/>
    <property type="match status" value="1"/>
</dbReference>
<dbReference type="GO" id="GO:0005739">
    <property type="term" value="C:mitochondrion"/>
    <property type="evidence" value="ECO:0007669"/>
    <property type="project" value="UniProtKB-SubCell"/>
</dbReference>
<dbReference type="AlphaFoldDB" id="A0AAJ7JH94"/>
<feature type="compositionally biased region" description="Basic and acidic residues" evidence="5">
    <location>
        <begin position="133"/>
        <end position="148"/>
    </location>
</feature>
<feature type="region of interest" description="Disordered" evidence="5">
    <location>
        <begin position="132"/>
        <end position="170"/>
    </location>
</feature>